<reference evidence="1 2" key="1">
    <citation type="submission" date="2017-07" db="EMBL/GenBank/DDBJ databases">
        <title>Recovery of genomes from metagenomes via a dereplication, aggregation, and scoring strategy.</title>
        <authorList>
            <person name="Sieber C.M."/>
            <person name="Probst A.J."/>
            <person name="Sharrar A."/>
            <person name="Thomas B.C."/>
            <person name="Hess M."/>
            <person name="Tringe S.G."/>
            <person name="Banfield J.F."/>
        </authorList>
    </citation>
    <scope>NUCLEOTIDE SEQUENCE [LARGE SCALE GENOMIC DNA]</scope>
    <source>
        <strain evidence="1">JGI_Cruoil_03_51_56</strain>
    </source>
</reference>
<comment type="caution">
    <text evidence="1">The sequence shown here is derived from an EMBL/GenBank/DDBJ whole genome shotgun (WGS) entry which is preliminary data.</text>
</comment>
<sequence length="293" mass="31715">MAGAFTAVADDANALFWNPAGLALNQQFNANATIMSMFQSVSYTSAGLISPIGRQLGIGAAAGYLNAVDIRRSETGEEIGTFGLNDLVAGPGIGWRLSHNLGTGVAVKYVASRIDSFQACALSFDGGLLYRPFVFLTIGASLLHLGPPRKFISDWEYPPANLRNGIALKIPISESHILVASDLSIYPDFNPTISTGAELYLKRNQAGTSGNRTTEQGIYLRCGYRTGFHLGTWSGWSLGIGYEYNLTPGLFLGVDIVYLSYGLLGDSERASAYVKFIPGRKNHRSYRPKREAR</sequence>
<protein>
    <recommendedName>
        <fullName evidence="3">PorV/PorQ family protein</fullName>
    </recommendedName>
</protein>
<dbReference type="NCBIfam" id="NF033709">
    <property type="entry name" value="PorV_fam"/>
    <property type="match status" value="1"/>
</dbReference>
<name>A0A235BPN9_UNCW3</name>
<gene>
    <name evidence="1" type="ORF">CH330_09065</name>
</gene>
<evidence type="ECO:0000313" key="2">
    <source>
        <dbReference type="Proteomes" id="UP000215559"/>
    </source>
</evidence>
<dbReference type="SUPFAM" id="SSF56935">
    <property type="entry name" value="Porins"/>
    <property type="match status" value="1"/>
</dbReference>
<accession>A0A235BPN9</accession>
<dbReference type="Gene3D" id="2.40.160.60">
    <property type="entry name" value="Outer membrane protein transport protein (OMPP1/FadL/TodX)"/>
    <property type="match status" value="1"/>
</dbReference>
<dbReference type="AlphaFoldDB" id="A0A235BPN9"/>
<dbReference type="EMBL" id="NOZP01000170">
    <property type="protein sequence ID" value="OYD14288.1"/>
    <property type="molecule type" value="Genomic_DNA"/>
</dbReference>
<evidence type="ECO:0008006" key="3">
    <source>
        <dbReference type="Google" id="ProtNLM"/>
    </source>
</evidence>
<proteinExistence type="predicted"/>
<dbReference type="Proteomes" id="UP000215559">
    <property type="component" value="Unassembled WGS sequence"/>
</dbReference>
<organism evidence="1 2">
    <name type="scientific">candidate division WOR-3 bacterium JGI_Cruoil_03_51_56</name>
    <dbReference type="NCBI Taxonomy" id="1973747"/>
    <lineage>
        <taxon>Bacteria</taxon>
        <taxon>Bacteria division WOR-3</taxon>
    </lineage>
</organism>
<evidence type="ECO:0000313" key="1">
    <source>
        <dbReference type="EMBL" id="OYD14288.1"/>
    </source>
</evidence>